<keyword evidence="9" id="KW-1185">Reference proteome</keyword>
<evidence type="ECO:0000256" key="1">
    <source>
        <dbReference type="ARBA" id="ARBA00022448"/>
    </source>
</evidence>
<sequence length="371" mass="40638">MTMMAQIELDQVHKIYHTRRGPVHAVQDVSLMVEQGEFIALLGPSGCGKTSTLRMIVGLEEISAGDIRFDGDRVNALTPQQRNVATAFESYALYPNFTVAENLGFPLEVRGVAAAERQRQVQRMAEVLRVEDIMDQLPGALSGGQQQRVGLGRALIREPAVLVLDEVLSHIDAHLKFQMLFDLKRIHQELGQTTVFVTHDQMEALALADRVAVMSEARLQQVGTRDVLYHAPATLFVADFIGEPPTNFFTVSPAVNDGQTILCSTASNLKFHPSARRAAALDTAAGGELIVGLRPQNVRLQADDQSMALTAEVLINEYLGEQTILTLKNGEDTLRALAPPDVRLGRGDSVTLYYAPEDVLLFDKGSEKLIA</sequence>
<keyword evidence="3" id="KW-0547">Nucleotide-binding</keyword>
<dbReference type="PROSITE" id="PS50893">
    <property type="entry name" value="ABC_TRANSPORTER_2"/>
    <property type="match status" value="1"/>
</dbReference>
<dbReference type="EMBL" id="AZHX01000048">
    <property type="protein sequence ID" value="ETX09131.1"/>
    <property type="molecule type" value="Genomic_DNA"/>
</dbReference>
<keyword evidence="6" id="KW-0472">Membrane</keyword>
<dbReference type="GO" id="GO:0005524">
    <property type="term" value="F:ATP binding"/>
    <property type="evidence" value="ECO:0007669"/>
    <property type="project" value="UniProtKB-KW"/>
</dbReference>
<dbReference type="Gene3D" id="2.40.50.100">
    <property type="match status" value="1"/>
</dbReference>
<keyword evidence="2" id="KW-1003">Cell membrane</keyword>
<dbReference type="Gene3D" id="3.40.50.300">
    <property type="entry name" value="P-loop containing nucleotide triphosphate hydrolases"/>
    <property type="match status" value="1"/>
</dbReference>
<comment type="caution">
    <text evidence="8">The sequence shown here is derived from an EMBL/GenBank/DDBJ whole genome shotgun (WGS) entry which is preliminary data.</text>
</comment>
<dbReference type="InterPro" id="IPR003439">
    <property type="entry name" value="ABC_transporter-like_ATP-bd"/>
</dbReference>
<dbReference type="InterPro" id="IPR017871">
    <property type="entry name" value="ABC_transporter-like_CS"/>
</dbReference>
<feature type="domain" description="ABC transporter" evidence="7">
    <location>
        <begin position="7"/>
        <end position="241"/>
    </location>
</feature>
<evidence type="ECO:0000256" key="4">
    <source>
        <dbReference type="ARBA" id="ARBA00022840"/>
    </source>
</evidence>
<dbReference type="PANTHER" id="PTHR43875">
    <property type="entry name" value="MALTODEXTRIN IMPORT ATP-BINDING PROTEIN MSMX"/>
    <property type="match status" value="1"/>
</dbReference>
<evidence type="ECO:0000259" key="7">
    <source>
        <dbReference type="PROSITE" id="PS50893"/>
    </source>
</evidence>
<evidence type="ECO:0000313" key="8">
    <source>
        <dbReference type="EMBL" id="ETX09131.1"/>
    </source>
</evidence>
<protein>
    <recommendedName>
        <fullName evidence="7">ABC transporter domain-containing protein</fullName>
    </recommendedName>
</protein>
<evidence type="ECO:0000256" key="5">
    <source>
        <dbReference type="ARBA" id="ARBA00022967"/>
    </source>
</evidence>
<dbReference type="PROSITE" id="PS00211">
    <property type="entry name" value="ABC_TRANSPORTER_1"/>
    <property type="match status" value="1"/>
</dbReference>
<name>W4MGR6_9BACT</name>
<dbReference type="SMART" id="SM00382">
    <property type="entry name" value="AAA"/>
    <property type="match status" value="1"/>
</dbReference>
<dbReference type="SUPFAM" id="SSF50331">
    <property type="entry name" value="MOP-like"/>
    <property type="match status" value="1"/>
</dbReference>
<proteinExistence type="predicted"/>
<dbReference type="GO" id="GO:0140359">
    <property type="term" value="F:ABC-type transporter activity"/>
    <property type="evidence" value="ECO:0007669"/>
    <property type="project" value="UniProtKB-ARBA"/>
</dbReference>
<reference evidence="8 9" key="1">
    <citation type="journal article" date="2014" name="Nature">
        <title>An environmental bacterial taxon with a large and distinct metabolic repertoire.</title>
        <authorList>
            <person name="Wilson M.C."/>
            <person name="Mori T."/>
            <person name="Ruckert C."/>
            <person name="Uria A.R."/>
            <person name="Helf M.J."/>
            <person name="Takada K."/>
            <person name="Gernert C."/>
            <person name="Steffens U.A."/>
            <person name="Heycke N."/>
            <person name="Schmitt S."/>
            <person name="Rinke C."/>
            <person name="Helfrich E.J."/>
            <person name="Brachmann A.O."/>
            <person name="Gurgui C."/>
            <person name="Wakimoto T."/>
            <person name="Kracht M."/>
            <person name="Crusemann M."/>
            <person name="Hentschel U."/>
            <person name="Abe I."/>
            <person name="Matsunaga S."/>
            <person name="Kalinowski J."/>
            <person name="Takeyama H."/>
            <person name="Piel J."/>
        </authorList>
    </citation>
    <scope>NUCLEOTIDE SEQUENCE [LARGE SCALE GENOMIC DNA]</scope>
    <source>
        <strain evidence="9">TSY2</strain>
    </source>
</reference>
<accession>W4MGR6</accession>
<gene>
    <name evidence="8" type="ORF">ETSY2_01295</name>
</gene>
<evidence type="ECO:0000256" key="3">
    <source>
        <dbReference type="ARBA" id="ARBA00022741"/>
    </source>
</evidence>
<evidence type="ECO:0000256" key="6">
    <source>
        <dbReference type="ARBA" id="ARBA00023136"/>
    </source>
</evidence>
<dbReference type="GO" id="GO:0016887">
    <property type="term" value="F:ATP hydrolysis activity"/>
    <property type="evidence" value="ECO:0007669"/>
    <property type="project" value="InterPro"/>
</dbReference>
<dbReference type="AlphaFoldDB" id="W4MGR6"/>
<dbReference type="InterPro" id="IPR003593">
    <property type="entry name" value="AAA+_ATPase"/>
</dbReference>
<dbReference type="SUPFAM" id="SSF52540">
    <property type="entry name" value="P-loop containing nucleoside triphosphate hydrolases"/>
    <property type="match status" value="1"/>
</dbReference>
<dbReference type="Pfam" id="PF00005">
    <property type="entry name" value="ABC_tran"/>
    <property type="match status" value="1"/>
</dbReference>
<dbReference type="GO" id="GO:0055052">
    <property type="term" value="C:ATP-binding cassette (ABC) transporter complex, substrate-binding subunit-containing"/>
    <property type="evidence" value="ECO:0007669"/>
    <property type="project" value="TreeGrafter"/>
</dbReference>
<evidence type="ECO:0000313" key="9">
    <source>
        <dbReference type="Proteomes" id="UP000019140"/>
    </source>
</evidence>
<dbReference type="Pfam" id="PF08402">
    <property type="entry name" value="TOBE_2"/>
    <property type="match status" value="1"/>
</dbReference>
<dbReference type="InterPro" id="IPR047641">
    <property type="entry name" value="ABC_transpr_MalK/UgpC-like"/>
</dbReference>
<dbReference type="PATRIC" id="fig|1429439.4.peg.221"/>
<keyword evidence="4" id="KW-0067">ATP-binding</keyword>
<organism evidence="8 9">
    <name type="scientific">Candidatus Entotheonella gemina</name>
    <dbReference type="NCBI Taxonomy" id="1429439"/>
    <lineage>
        <taxon>Bacteria</taxon>
        <taxon>Pseudomonadati</taxon>
        <taxon>Nitrospinota/Tectimicrobiota group</taxon>
        <taxon>Candidatus Tectimicrobiota</taxon>
        <taxon>Candidatus Entotheonellia</taxon>
        <taxon>Candidatus Entotheonellales</taxon>
        <taxon>Candidatus Entotheonellaceae</taxon>
        <taxon>Candidatus Entotheonella</taxon>
    </lineage>
</organism>
<dbReference type="PANTHER" id="PTHR43875:SF15">
    <property type="entry name" value="TREHALOSE IMPORT ATP-BINDING PROTEIN SUGC"/>
    <property type="match status" value="1"/>
</dbReference>
<dbReference type="InterPro" id="IPR013611">
    <property type="entry name" value="Transp-assoc_OB_typ2"/>
</dbReference>
<dbReference type="InterPro" id="IPR027417">
    <property type="entry name" value="P-loop_NTPase"/>
</dbReference>
<dbReference type="InterPro" id="IPR008995">
    <property type="entry name" value="Mo/tungstate-bd_C_term_dom"/>
</dbReference>
<dbReference type="Proteomes" id="UP000019140">
    <property type="component" value="Unassembled WGS sequence"/>
</dbReference>
<keyword evidence="5" id="KW-1278">Translocase</keyword>
<keyword evidence="1" id="KW-0813">Transport</keyword>
<evidence type="ECO:0000256" key="2">
    <source>
        <dbReference type="ARBA" id="ARBA00022475"/>
    </source>
</evidence>
<dbReference type="Gene3D" id="2.40.50.140">
    <property type="entry name" value="Nucleic acid-binding proteins"/>
    <property type="match status" value="1"/>
</dbReference>
<dbReference type="FunFam" id="3.40.50.300:FF:000042">
    <property type="entry name" value="Maltose/maltodextrin ABC transporter, ATP-binding protein"/>
    <property type="match status" value="1"/>
</dbReference>
<dbReference type="InterPro" id="IPR012340">
    <property type="entry name" value="NA-bd_OB-fold"/>
</dbReference>
<dbReference type="HOGENOM" id="CLU_000604_1_1_7"/>